<proteinExistence type="predicted"/>
<accession>A0A1N7EN01</accession>
<evidence type="ECO:0000313" key="4">
    <source>
        <dbReference type="Proteomes" id="UP000186914"/>
    </source>
</evidence>
<dbReference type="Proteomes" id="UP000186914">
    <property type="component" value="Unassembled WGS sequence"/>
</dbReference>
<dbReference type="AlphaFoldDB" id="A0A1N7EN01"/>
<dbReference type="PROSITE" id="PS51257">
    <property type="entry name" value="PROKAR_LIPOPROTEIN"/>
    <property type="match status" value="1"/>
</dbReference>
<dbReference type="InterPro" id="IPR058473">
    <property type="entry name" value="DUF8159"/>
</dbReference>
<evidence type="ECO:0000256" key="1">
    <source>
        <dbReference type="SAM" id="MobiDB-lite"/>
    </source>
</evidence>
<evidence type="ECO:0000259" key="2">
    <source>
        <dbReference type="Pfam" id="PF26490"/>
    </source>
</evidence>
<dbReference type="RefSeq" id="WP_076432663.1">
    <property type="nucleotide sequence ID" value="NZ_FTNO01000006.1"/>
</dbReference>
<feature type="region of interest" description="Disordered" evidence="1">
    <location>
        <begin position="52"/>
        <end position="75"/>
    </location>
</feature>
<sequence length="197" mass="20886">MNYRTYTRSITLVLVSLMVVFAGCTGEADVSGDKITTTITTSEPTTTADTTTLVSTTTTPTPTTTIEPTTVETTSVEPTTMARTYTESDLTADIGAHGVHVDQADIGSSSAFLNHYSSQTDPSELAGEIGTVAGGWANYVVSNNDEPEYLIVTVFDEQNGDVAGSYIVFSSDARAYARGDITAEQYAGRVMATIEAY</sequence>
<name>A0A1N7EN01_9EURY</name>
<dbReference type="EMBL" id="FTNO01000006">
    <property type="protein sequence ID" value="SIR89453.1"/>
    <property type="molecule type" value="Genomic_DNA"/>
</dbReference>
<gene>
    <name evidence="3" type="ORF">SAMN05421858_4419</name>
</gene>
<reference evidence="4" key="1">
    <citation type="submission" date="2017-01" db="EMBL/GenBank/DDBJ databases">
        <authorList>
            <person name="Varghese N."/>
            <person name="Submissions S."/>
        </authorList>
    </citation>
    <scope>NUCLEOTIDE SEQUENCE [LARGE SCALE GENOMIC DNA]</scope>
    <source>
        <strain evidence="4">CGMCC 1.7737</strain>
    </source>
</reference>
<organism evidence="3 4">
    <name type="scientific">Haladaptatus litoreus</name>
    <dbReference type="NCBI Taxonomy" id="553468"/>
    <lineage>
        <taxon>Archaea</taxon>
        <taxon>Methanobacteriati</taxon>
        <taxon>Methanobacteriota</taxon>
        <taxon>Stenosarchaea group</taxon>
        <taxon>Halobacteria</taxon>
        <taxon>Halobacteriales</taxon>
        <taxon>Haladaptataceae</taxon>
        <taxon>Haladaptatus</taxon>
    </lineage>
</organism>
<protein>
    <recommendedName>
        <fullName evidence="2">DUF8159 domain-containing protein</fullName>
    </recommendedName>
</protein>
<dbReference type="Pfam" id="PF26490">
    <property type="entry name" value="DUF8159"/>
    <property type="match status" value="1"/>
</dbReference>
<feature type="domain" description="DUF8159" evidence="2">
    <location>
        <begin position="83"/>
        <end position="195"/>
    </location>
</feature>
<keyword evidence="4" id="KW-1185">Reference proteome</keyword>
<evidence type="ECO:0000313" key="3">
    <source>
        <dbReference type="EMBL" id="SIR89453.1"/>
    </source>
</evidence>